<feature type="region of interest" description="Disordered" evidence="1">
    <location>
        <begin position="464"/>
        <end position="491"/>
    </location>
</feature>
<feature type="region of interest" description="Disordered" evidence="1">
    <location>
        <begin position="588"/>
        <end position="621"/>
    </location>
</feature>
<keyword evidence="4" id="KW-1185">Reference proteome</keyword>
<dbReference type="SMART" id="SM00228">
    <property type="entry name" value="PDZ"/>
    <property type="match status" value="4"/>
</dbReference>
<comment type="caution">
    <text evidence="3">The sequence shown here is derived from an EMBL/GenBank/DDBJ whole genome shotgun (WGS) entry which is preliminary data.</text>
</comment>
<feature type="region of interest" description="Disordered" evidence="1">
    <location>
        <begin position="919"/>
        <end position="959"/>
    </location>
</feature>
<feature type="region of interest" description="Disordered" evidence="1">
    <location>
        <begin position="290"/>
        <end position="385"/>
    </location>
</feature>
<feature type="domain" description="PDZ" evidence="2">
    <location>
        <begin position="833"/>
        <end position="916"/>
    </location>
</feature>
<dbReference type="EMBL" id="JARAKH010000019">
    <property type="protein sequence ID" value="KAK8394133.1"/>
    <property type="molecule type" value="Genomic_DNA"/>
</dbReference>
<dbReference type="InterPro" id="IPR036034">
    <property type="entry name" value="PDZ_sf"/>
</dbReference>
<feature type="compositionally biased region" description="Low complexity" evidence="1">
    <location>
        <begin position="136"/>
        <end position="152"/>
    </location>
</feature>
<evidence type="ECO:0000256" key="1">
    <source>
        <dbReference type="SAM" id="MobiDB-lite"/>
    </source>
</evidence>
<evidence type="ECO:0000313" key="3">
    <source>
        <dbReference type="EMBL" id="KAK8394133.1"/>
    </source>
</evidence>
<feature type="domain" description="PDZ" evidence="2">
    <location>
        <begin position="714"/>
        <end position="783"/>
    </location>
</feature>
<feature type="domain" description="PDZ" evidence="2">
    <location>
        <begin position="192"/>
        <end position="262"/>
    </location>
</feature>
<proteinExistence type="predicted"/>
<feature type="compositionally biased region" description="Pro residues" evidence="1">
    <location>
        <begin position="924"/>
        <end position="959"/>
    </location>
</feature>
<organism evidence="3 4">
    <name type="scientific">Scylla paramamosain</name>
    <name type="common">Mud crab</name>
    <dbReference type="NCBI Taxonomy" id="85552"/>
    <lineage>
        <taxon>Eukaryota</taxon>
        <taxon>Metazoa</taxon>
        <taxon>Ecdysozoa</taxon>
        <taxon>Arthropoda</taxon>
        <taxon>Crustacea</taxon>
        <taxon>Multicrustacea</taxon>
        <taxon>Malacostraca</taxon>
        <taxon>Eumalacostraca</taxon>
        <taxon>Eucarida</taxon>
        <taxon>Decapoda</taxon>
        <taxon>Pleocyemata</taxon>
        <taxon>Brachyura</taxon>
        <taxon>Eubrachyura</taxon>
        <taxon>Portunoidea</taxon>
        <taxon>Portunidae</taxon>
        <taxon>Portuninae</taxon>
        <taxon>Scylla</taxon>
    </lineage>
</organism>
<protein>
    <recommendedName>
        <fullName evidence="2">PDZ domain-containing protein</fullName>
    </recommendedName>
</protein>
<feature type="compositionally biased region" description="Polar residues" evidence="1">
    <location>
        <begin position="468"/>
        <end position="480"/>
    </location>
</feature>
<dbReference type="AlphaFoldDB" id="A0AAW0U3Z5"/>
<name>A0AAW0U3Z5_SCYPA</name>
<dbReference type="CDD" id="cd23064">
    <property type="entry name" value="PDZ3_INAD-like"/>
    <property type="match status" value="1"/>
</dbReference>
<evidence type="ECO:0000313" key="4">
    <source>
        <dbReference type="Proteomes" id="UP001487740"/>
    </source>
</evidence>
<reference evidence="3 4" key="1">
    <citation type="submission" date="2023-03" db="EMBL/GenBank/DDBJ databases">
        <title>High-quality genome of Scylla paramamosain provides insights in environmental adaptation.</title>
        <authorList>
            <person name="Zhang L."/>
        </authorList>
    </citation>
    <scope>NUCLEOTIDE SEQUENCE [LARGE SCALE GENOMIC DNA]</scope>
    <source>
        <strain evidence="3">LZ_2023a</strain>
        <tissue evidence="3">Muscle</tissue>
    </source>
</reference>
<dbReference type="CDD" id="cd06670">
    <property type="entry name" value="PDZ6_MUPP1-like"/>
    <property type="match status" value="1"/>
</dbReference>
<feature type="compositionally biased region" description="Low complexity" evidence="1">
    <location>
        <begin position="294"/>
        <end position="315"/>
    </location>
</feature>
<dbReference type="InterPro" id="IPR051342">
    <property type="entry name" value="PDZ_scaffold"/>
</dbReference>
<gene>
    <name evidence="3" type="ORF">O3P69_006374</name>
</gene>
<dbReference type="SUPFAM" id="SSF50156">
    <property type="entry name" value="PDZ domain-like"/>
    <property type="match status" value="4"/>
</dbReference>
<feature type="domain" description="PDZ" evidence="2">
    <location>
        <begin position="492"/>
        <end position="582"/>
    </location>
</feature>
<dbReference type="InterPro" id="IPR001478">
    <property type="entry name" value="PDZ"/>
</dbReference>
<feature type="compositionally biased region" description="Basic and acidic residues" evidence="1">
    <location>
        <begin position="353"/>
        <end position="365"/>
    </location>
</feature>
<feature type="compositionally biased region" description="Low complexity" evidence="1">
    <location>
        <begin position="367"/>
        <end position="377"/>
    </location>
</feature>
<dbReference type="CDD" id="cd06671">
    <property type="entry name" value="PDZ7_MUPP1-PD6_PATJ-like"/>
    <property type="match status" value="1"/>
</dbReference>
<dbReference type="Proteomes" id="UP001487740">
    <property type="component" value="Unassembled WGS sequence"/>
</dbReference>
<feature type="region of interest" description="Disordered" evidence="1">
    <location>
        <begin position="400"/>
        <end position="427"/>
    </location>
</feature>
<evidence type="ECO:0000259" key="2">
    <source>
        <dbReference type="PROSITE" id="PS50106"/>
    </source>
</evidence>
<feature type="compositionally biased region" description="Polar residues" evidence="1">
    <location>
        <begin position="400"/>
        <end position="410"/>
    </location>
</feature>
<dbReference type="PANTHER" id="PTHR19964:SF89">
    <property type="entry name" value="INACTIVATION-NO-AFTER-POTENTIAL D PROTEIN-LIKE PROTEIN"/>
    <property type="match status" value="1"/>
</dbReference>
<dbReference type="PANTHER" id="PTHR19964">
    <property type="entry name" value="MULTIPLE PDZ DOMAIN PROTEIN"/>
    <property type="match status" value="1"/>
</dbReference>
<accession>A0AAW0U3Z5</accession>
<dbReference type="CDD" id="cd06672">
    <property type="entry name" value="PDZ8_MUPP1-PDZ7_PATJ-PDZ2_INAD-like"/>
    <property type="match status" value="1"/>
</dbReference>
<feature type="region of interest" description="Disordered" evidence="1">
    <location>
        <begin position="633"/>
        <end position="694"/>
    </location>
</feature>
<dbReference type="Gene3D" id="2.30.42.10">
    <property type="match status" value="4"/>
</dbReference>
<sequence length="959" mass="103432">MLPKSLTFDHLVGRPWGYTRAQALRQQVGGVTWYYHSPPSLHPTCASLRYLELNVSLNLRQLRCGGPEGEEEVEEGDTLVSREPPNLTLNLASPPNLLPPDTHEPGEVVSPINVYKASVLMVPVATERLIGSGSSTALTPAASSTPLTSAHAAHYHATQGSGEEEGGSPQSSPLLPRWVAHPPVLPRELERAIKIKKGADQLGINIEVVDQGVNGVVISSLVRNGAVHKDGRLHAGDLILSVNNESMRNITNSQARAILRRTQLVSTDVSILYIRGQDAAQYREASLLHYRDGQQQQQQQQQQQALQQGQQTQPQTSPRSPYVPRGESSEDEGGAEVGTDLTRSITAPSFITRDLRSRDPSHDDLIGSSGSLQQGQQTETRAEGRSVINIKHALSETFVESLTEESNISSVHIGGEKDRNLEDGEEGPFTITFKNVSAAPADFSARVGQEPEAEDHEVLGVLQDDGDVTTSEARSNSSSPMLDGKHWGPERTVEVRRDDKNSLGISIVGGKVDLSWSGSSVTGIFIKNVLPDSPAGKGGHLKTGDRILEVEGIDLRGATHEKAVEVIKKTGNPVTFVVQSLVQWTPGNSAPGSRDVSRLGTRYPTSITPARTPTPELIQPGLPDIKKQEIQANLKKPLNRRQTTEDSDNDLDDVHYQQGRIETKKGVEIDRASAGALRRSKAEKASDTEEEDEFGYTTKKIQKKYADLKGEVVVVELQKGANGLGISLAGNKDRTLMSAFVCGLNPNGNAFKDGKIKVGDEVLEVNGNVIHGRCHLNASSIFKGIPGPKVKIIVLRKKTGLQEMAIKPITQFPVTLEDETPEEKYARFKGLTNIVMKKGQTGLGIMIIEGKHAEYGNGIFISDLQEGSVAATAGLLVGDMILCVNKEEMVGVDYDQATNILKKTEGVINMWVANAARAAGAKPDVPPKPAIAPKPSLPTKPPSLTGLPPPSRLSPPPNG</sequence>
<feature type="compositionally biased region" description="Basic and acidic residues" evidence="1">
    <location>
        <begin position="661"/>
        <end position="671"/>
    </location>
</feature>
<dbReference type="PROSITE" id="PS50106">
    <property type="entry name" value="PDZ"/>
    <property type="match status" value="4"/>
</dbReference>
<dbReference type="Pfam" id="PF00595">
    <property type="entry name" value="PDZ"/>
    <property type="match status" value="4"/>
</dbReference>
<feature type="region of interest" description="Disordered" evidence="1">
    <location>
        <begin position="136"/>
        <end position="176"/>
    </location>
</feature>